<evidence type="ECO:0000313" key="1">
    <source>
        <dbReference type="Proteomes" id="UP000887579"/>
    </source>
</evidence>
<evidence type="ECO:0000313" key="2">
    <source>
        <dbReference type="WBParaSite" id="ES5_v2.g13164.t1"/>
    </source>
</evidence>
<name>A0AC34F7V1_9BILA</name>
<reference evidence="2" key="1">
    <citation type="submission" date="2022-11" db="UniProtKB">
        <authorList>
            <consortium name="WormBaseParasite"/>
        </authorList>
    </citation>
    <scope>IDENTIFICATION</scope>
</reference>
<proteinExistence type="predicted"/>
<organism evidence="1 2">
    <name type="scientific">Panagrolaimus sp. ES5</name>
    <dbReference type="NCBI Taxonomy" id="591445"/>
    <lineage>
        <taxon>Eukaryota</taxon>
        <taxon>Metazoa</taxon>
        <taxon>Ecdysozoa</taxon>
        <taxon>Nematoda</taxon>
        <taxon>Chromadorea</taxon>
        <taxon>Rhabditida</taxon>
        <taxon>Tylenchina</taxon>
        <taxon>Panagrolaimomorpha</taxon>
        <taxon>Panagrolaimoidea</taxon>
        <taxon>Panagrolaimidae</taxon>
        <taxon>Panagrolaimus</taxon>
    </lineage>
</organism>
<dbReference type="WBParaSite" id="ES5_v2.g13164.t1">
    <property type="protein sequence ID" value="ES5_v2.g13164.t1"/>
    <property type="gene ID" value="ES5_v2.g13164"/>
</dbReference>
<accession>A0AC34F7V1</accession>
<protein>
    <submittedName>
        <fullName evidence="2">Uncharacterized protein</fullName>
    </submittedName>
</protein>
<dbReference type="Proteomes" id="UP000887579">
    <property type="component" value="Unplaced"/>
</dbReference>
<sequence length="111" mass="12173">MTSVVIIVTFIIAIFGLLCIHVTLAIEACIQKTSKQLLEQTVMREEAPDYYLGEDTKYYTYIPAEDDKPPTNAPGAVADQPAAPAPPTTIDQKALDEFLESSKKAKGNEKK</sequence>